<dbReference type="InterPro" id="IPR036867">
    <property type="entry name" value="R3H_dom_sf"/>
</dbReference>
<evidence type="ECO:0000256" key="1">
    <source>
        <dbReference type="SAM" id="MobiDB-lite"/>
    </source>
</evidence>
<dbReference type="AlphaFoldDB" id="C6HS28"/>
<protein>
    <submittedName>
        <fullName evidence="3">NF-X1 finger transcription factor</fullName>
    </submittedName>
</protein>
<feature type="compositionally biased region" description="Basic residues" evidence="1">
    <location>
        <begin position="1"/>
        <end position="12"/>
    </location>
</feature>
<feature type="region of interest" description="Disordered" evidence="1">
    <location>
        <begin position="279"/>
        <end position="335"/>
    </location>
</feature>
<dbReference type="HOGENOM" id="CLU_828924_0_0_1"/>
<reference evidence="4" key="1">
    <citation type="submission" date="2009-05" db="EMBL/GenBank/DDBJ databases">
        <title>The genome sequence of Ajellomyces capsulatus strain H143.</title>
        <authorList>
            <person name="Champion M."/>
            <person name="Cuomo C.A."/>
            <person name="Ma L.-J."/>
            <person name="Henn M.R."/>
            <person name="Sil A."/>
            <person name="Goldman B."/>
            <person name="Young S.K."/>
            <person name="Kodira C.D."/>
            <person name="Zeng Q."/>
            <person name="Koehrsen M."/>
            <person name="Alvarado L."/>
            <person name="Berlin A.M."/>
            <person name="Borenstein D."/>
            <person name="Chen Z."/>
            <person name="Engels R."/>
            <person name="Freedman E."/>
            <person name="Gellesch M."/>
            <person name="Goldberg J."/>
            <person name="Griggs A."/>
            <person name="Gujja S."/>
            <person name="Heiman D.I."/>
            <person name="Hepburn T.A."/>
            <person name="Howarth C."/>
            <person name="Jen D."/>
            <person name="Larson L."/>
            <person name="Lewis B."/>
            <person name="Mehta T."/>
            <person name="Park D."/>
            <person name="Pearson M."/>
            <person name="Roberts A."/>
            <person name="Saif S."/>
            <person name="Shea T.D."/>
            <person name="Shenoy N."/>
            <person name="Sisk P."/>
            <person name="Stolte C."/>
            <person name="Sykes S."/>
            <person name="Walk T."/>
            <person name="White J."/>
            <person name="Yandava C."/>
            <person name="Klein B."/>
            <person name="McEwen J.G."/>
            <person name="Puccia R."/>
            <person name="Goldman G.H."/>
            <person name="Felipe M.S."/>
            <person name="Nino-Vega G."/>
            <person name="San-Blas G."/>
            <person name="Taylor J.W."/>
            <person name="Mendoza L."/>
            <person name="Galagan J.E."/>
            <person name="Nusbaum C."/>
            <person name="Birren B.W."/>
        </authorList>
    </citation>
    <scope>NUCLEOTIDE SEQUENCE [LARGE SCALE GENOMIC DNA]</scope>
    <source>
        <strain evidence="4">H143</strain>
    </source>
</reference>
<dbReference type="STRING" id="544712.C6HS28"/>
<feature type="compositionally biased region" description="Acidic residues" evidence="1">
    <location>
        <begin position="308"/>
        <end position="318"/>
    </location>
</feature>
<dbReference type="EMBL" id="GG692437">
    <property type="protein sequence ID" value="EER36846.1"/>
    <property type="molecule type" value="Genomic_DNA"/>
</dbReference>
<gene>
    <name evidence="3" type="ORF">HCDG_09009</name>
</gene>
<dbReference type="GO" id="GO:0003676">
    <property type="term" value="F:nucleic acid binding"/>
    <property type="evidence" value="ECO:0007669"/>
    <property type="project" value="UniProtKB-UniRule"/>
</dbReference>
<dbReference type="Pfam" id="PF01424">
    <property type="entry name" value="R3H"/>
    <property type="match status" value="1"/>
</dbReference>
<feature type="compositionally biased region" description="Low complexity" evidence="1">
    <location>
        <begin position="282"/>
        <end position="297"/>
    </location>
</feature>
<evidence type="ECO:0000313" key="3">
    <source>
        <dbReference type="EMBL" id="EER36846.1"/>
    </source>
</evidence>
<accession>C6HS28</accession>
<dbReference type="SMART" id="SM00393">
    <property type="entry name" value="R3H"/>
    <property type="match status" value="1"/>
</dbReference>
<feature type="domain" description="R3H" evidence="2">
    <location>
        <begin position="93"/>
        <end position="156"/>
    </location>
</feature>
<dbReference type="Proteomes" id="UP000002624">
    <property type="component" value="Unassembled WGS sequence"/>
</dbReference>
<dbReference type="InterPro" id="IPR001374">
    <property type="entry name" value="R3H_dom"/>
</dbReference>
<feature type="compositionally biased region" description="Basic and acidic residues" evidence="1">
    <location>
        <begin position="194"/>
        <end position="214"/>
    </location>
</feature>
<feature type="region of interest" description="Disordered" evidence="1">
    <location>
        <begin position="194"/>
        <end position="248"/>
    </location>
</feature>
<dbReference type="Gene3D" id="3.30.1370.50">
    <property type="entry name" value="R3H-like domain"/>
    <property type="match status" value="1"/>
</dbReference>
<dbReference type="SUPFAM" id="SSF82708">
    <property type="entry name" value="R3H domain"/>
    <property type="match status" value="1"/>
</dbReference>
<sequence length="335" mass="35651">MPLRPFKTRKALQRFPRQQKPSPTNSKSSSQSLKMRRRMRASPRNRSLASALNISIDRSQPRQQLTETPCTATLPYSPETLDLYLTLSTTSTLSTLQTYETTFYTLATSQTQRSARFPPARSQLRAFIHSLAADWGFISESYDPEPHRHVAVFKGAHWVPPRGLSAEVAGGAVAQVGIGIGGLSVGECVKMRERERTRSREARKAAAAAERSRGVLDGGGDGDSAAVGAGSGDGWAQVASRKRPTAAPPESALVFGEVGGGDKGRTLVLRSGVGLGGKVKGKAGVAGSGSESRSEGGWKPFPAGFAEDVVDDWEEEVEKEEKGQLGVSENGAIGG</sequence>
<dbReference type="CDD" id="cd06006">
    <property type="entry name" value="R3H_unknown_2"/>
    <property type="match status" value="1"/>
</dbReference>
<feature type="region of interest" description="Disordered" evidence="1">
    <location>
        <begin position="1"/>
        <end position="67"/>
    </location>
</feature>
<dbReference type="PROSITE" id="PS51061">
    <property type="entry name" value="R3H"/>
    <property type="match status" value="1"/>
</dbReference>
<feature type="compositionally biased region" description="Basic residues" evidence="1">
    <location>
        <begin position="34"/>
        <end position="43"/>
    </location>
</feature>
<evidence type="ECO:0000313" key="4">
    <source>
        <dbReference type="Proteomes" id="UP000002624"/>
    </source>
</evidence>
<evidence type="ECO:0000259" key="2">
    <source>
        <dbReference type="PROSITE" id="PS51061"/>
    </source>
</evidence>
<feature type="compositionally biased region" description="Polar residues" evidence="1">
    <location>
        <begin position="48"/>
        <end position="67"/>
    </location>
</feature>
<feature type="compositionally biased region" description="Low complexity" evidence="1">
    <location>
        <begin position="18"/>
        <end position="32"/>
    </location>
</feature>
<organism evidence="3 4">
    <name type="scientific">Ajellomyces capsulatus (strain H143)</name>
    <name type="common">Darling's disease fungus</name>
    <name type="synonym">Histoplasma capsulatum</name>
    <dbReference type="NCBI Taxonomy" id="544712"/>
    <lineage>
        <taxon>Eukaryota</taxon>
        <taxon>Fungi</taxon>
        <taxon>Dikarya</taxon>
        <taxon>Ascomycota</taxon>
        <taxon>Pezizomycotina</taxon>
        <taxon>Eurotiomycetes</taxon>
        <taxon>Eurotiomycetidae</taxon>
        <taxon>Onygenales</taxon>
        <taxon>Ajellomycetaceae</taxon>
        <taxon>Histoplasma</taxon>
    </lineage>
</organism>
<dbReference type="VEuPathDB" id="FungiDB:HCDG_09009"/>
<dbReference type="InterPro" id="IPR034077">
    <property type="entry name" value="R3H_FAP1"/>
</dbReference>
<name>C6HS28_AJECH</name>
<proteinExistence type="predicted"/>